<comment type="similarity">
    <text evidence="1">Belongs to the LysR transcriptional regulatory family.</text>
</comment>
<dbReference type="GO" id="GO:0005829">
    <property type="term" value="C:cytosol"/>
    <property type="evidence" value="ECO:0007669"/>
    <property type="project" value="TreeGrafter"/>
</dbReference>
<keyword evidence="6" id="KW-0614">Plasmid</keyword>
<gene>
    <name evidence="6" type="ORF">DDF84_033090</name>
</gene>
<dbReference type="Proteomes" id="UP000253772">
    <property type="component" value="Plasmid p1"/>
</dbReference>
<dbReference type="PANTHER" id="PTHR30419">
    <property type="entry name" value="HTH-TYPE TRANSCRIPTIONAL REGULATOR YBHD"/>
    <property type="match status" value="1"/>
</dbReference>
<dbReference type="Gene3D" id="1.10.10.10">
    <property type="entry name" value="Winged helix-like DNA-binding domain superfamily/Winged helix DNA-binding domain"/>
    <property type="match status" value="1"/>
</dbReference>
<dbReference type="PROSITE" id="PS50931">
    <property type="entry name" value="HTH_LYSR"/>
    <property type="match status" value="1"/>
</dbReference>
<evidence type="ECO:0000256" key="4">
    <source>
        <dbReference type="ARBA" id="ARBA00023163"/>
    </source>
</evidence>
<evidence type="ECO:0000313" key="7">
    <source>
        <dbReference type="Proteomes" id="UP000253772"/>
    </source>
</evidence>
<dbReference type="InterPro" id="IPR050950">
    <property type="entry name" value="HTH-type_LysR_regulators"/>
</dbReference>
<dbReference type="SUPFAM" id="SSF53850">
    <property type="entry name" value="Periplasmic binding protein-like II"/>
    <property type="match status" value="1"/>
</dbReference>
<dbReference type="Pfam" id="PF00126">
    <property type="entry name" value="HTH_1"/>
    <property type="match status" value="1"/>
</dbReference>
<dbReference type="GO" id="GO:0003677">
    <property type="term" value="F:DNA binding"/>
    <property type="evidence" value="ECO:0007669"/>
    <property type="project" value="UniProtKB-KW"/>
</dbReference>
<keyword evidence="2" id="KW-0805">Transcription regulation</keyword>
<dbReference type="PANTHER" id="PTHR30419:SF30">
    <property type="entry name" value="LYSR FAMILY TRANSCRIPTIONAL REGULATOR"/>
    <property type="match status" value="1"/>
</dbReference>
<dbReference type="OrthoDB" id="8629427at2"/>
<dbReference type="InterPro" id="IPR000847">
    <property type="entry name" value="LysR_HTH_N"/>
</dbReference>
<name>A0A482IZX6_9BURK</name>
<evidence type="ECO:0000256" key="1">
    <source>
        <dbReference type="ARBA" id="ARBA00009437"/>
    </source>
</evidence>
<dbReference type="Gene3D" id="3.40.190.290">
    <property type="match status" value="1"/>
</dbReference>
<dbReference type="InterPro" id="IPR036390">
    <property type="entry name" value="WH_DNA-bd_sf"/>
</dbReference>
<dbReference type="Pfam" id="PF03466">
    <property type="entry name" value="LysR_substrate"/>
    <property type="match status" value="1"/>
</dbReference>
<evidence type="ECO:0000259" key="5">
    <source>
        <dbReference type="PROSITE" id="PS50931"/>
    </source>
</evidence>
<reference evidence="6 7" key="1">
    <citation type="submission" date="2019-03" db="EMBL/GenBank/DDBJ databases">
        <title>Comparative insights into the high quality Complete genome sequence of highly metal resistant Cupriavidus metallidurans strain BS1 isolated from a gold-copper mine.</title>
        <authorList>
            <person name="Mazhar H.S."/>
            <person name="Rensing C."/>
        </authorList>
    </citation>
    <scope>NUCLEOTIDE SEQUENCE [LARGE SCALE GENOMIC DNA]</scope>
    <source>
        <strain evidence="6 7">BS1</strain>
        <plasmid evidence="6 7">p1</plasmid>
    </source>
</reference>
<dbReference type="InterPro" id="IPR036388">
    <property type="entry name" value="WH-like_DNA-bd_sf"/>
</dbReference>
<evidence type="ECO:0000313" key="6">
    <source>
        <dbReference type="EMBL" id="QBP14538.1"/>
    </source>
</evidence>
<evidence type="ECO:0000256" key="2">
    <source>
        <dbReference type="ARBA" id="ARBA00023015"/>
    </source>
</evidence>
<keyword evidence="3" id="KW-0238">DNA-binding</keyword>
<accession>A0A482IZX6</accession>
<dbReference type="SUPFAM" id="SSF46785">
    <property type="entry name" value="Winged helix' DNA-binding domain"/>
    <property type="match status" value="1"/>
</dbReference>
<organism evidence="6 7">
    <name type="scientific">Cupriavidus metallidurans</name>
    <dbReference type="NCBI Taxonomy" id="119219"/>
    <lineage>
        <taxon>Bacteria</taxon>
        <taxon>Pseudomonadati</taxon>
        <taxon>Pseudomonadota</taxon>
        <taxon>Betaproteobacteria</taxon>
        <taxon>Burkholderiales</taxon>
        <taxon>Burkholderiaceae</taxon>
        <taxon>Cupriavidus</taxon>
    </lineage>
</organism>
<dbReference type="InterPro" id="IPR005119">
    <property type="entry name" value="LysR_subst-bd"/>
</dbReference>
<dbReference type="RefSeq" id="WP_017511433.1">
    <property type="nucleotide sequence ID" value="NZ_CP037902.1"/>
</dbReference>
<proteinExistence type="inferred from homology"/>
<evidence type="ECO:0000256" key="3">
    <source>
        <dbReference type="ARBA" id="ARBA00023125"/>
    </source>
</evidence>
<protein>
    <submittedName>
        <fullName evidence="6">LysR family transcriptional regulator</fullName>
    </submittedName>
</protein>
<dbReference type="EMBL" id="CP037902">
    <property type="protein sequence ID" value="QBP14538.1"/>
    <property type="molecule type" value="Genomic_DNA"/>
</dbReference>
<geneLocation type="plasmid" evidence="6">
    <name>p1</name>
</geneLocation>
<keyword evidence="4" id="KW-0804">Transcription</keyword>
<sequence>MSLKLHQLECLVAIADNGGVRRASVALGRSAAAVSKAILELETELQAALLERVADGANLTDAGNTLLAHARLILGQLHRAGEDVMNLSTRGGGSVRACVTPWLMHAVLPQVVKDFRLHHPDVRLVVGEHLGDEYREVRSGDLDFAFGPQPDAAQDRALDSRLLFSYSFAVVCRQGHPAASARRLSELREYDWLLSRPIDRFSPALRKLIEQPREARVVRAHAARSVQAALAIVRSTDMLTVVPWPLIETPDMRDRFVALNLDEAMPESGTCLITRRYEPLHGPALAFLDTFHRISRELATSSEPATRRIFSMVEVC</sequence>
<dbReference type="AlphaFoldDB" id="A0A482IZX6"/>
<dbReference type="GO" id="GO:0003700">
    <property type="term" value="F:DNA-binding transcription factor activity"/>
    <property type="evidence" value="ECO:0007669"/>
    <property type="project" value="InterPro"/>
</dbReference>
<feature type="domain" description="HTH lysR-type" evidence="5">
    <location>
        <begin position="3"/>
        <end position="60"/>
    </location>
</feature>